<accession>A0ABP1H200</accession>
<gene>
    <name evidence="1" type="ORF">HINF_LOCUS5729</name>
</gene>
<dbReference type="Proteomes" id="UP001642409">
    <property type="component" value="Unassembled WGS sequence"/>
</dbReference>
<evidence type="ECO:0000313" key="1">
    <source>
        <dbReference type="EMBL" id="CAL5979582.1"/>
    </source>
</evidence>
<name>A0ABP1H200_9EUKA</name>
<proteinExistence type="predicted"/>
<reference evidence="1 2" key="1">
    <citation type="submission" date="2024-07" db="EMBL/GenBank/DDBJ databases">
        <authorList>
            <person name="Akdeniz Z."/>
        </authorList>
    </citation>
    <scope>NUCLEOTIDE SEQUENCE [LARGE SCALE GENOMIC DNA]</scope>
</reference>
<dbReference type="EMBL" id="CAXDID020000011">
    <property type="protein sequence ID" value="CAL5979582.1"/>
    <property type="molecule type" value="Genomic_DNA"/>
</dbReference>
<keyword evidence="2" id="KW-1185">Reference proteome</keyword>
<evidence type="ECO:0000313" key="2">
    <source>
        <dbReference type="Proteomes" id="UP001642409"/>
    </source>
</evidence>
<organism evidence="1 2">
    <name type="scientific">Hexamita inflata</name>
    <dbReference type="NCBI Taxonomy" id="28002"/>
    <lineage>
        <taxon>Eukaryota</taxon>
        <taxon>Metamonada</taxon>
        <taxon>Diplomonadida</taxon>
        <taxon>Hexamitidae</taxon>
        <taxon>Hexamitinae</taxon>
        <taxon>Hexamita</taxon>
    </lineage>
</organism>
<sequence length="189" mass="21409">MNKCFNNTLQVQYYIVAPILKNTAISIQILYFEHKCKIQFLNFGNFSWSGLMSLKTKMMNIGRIFFGLTSVAQEPWSLGICSQAEAGRVESEVFCPNRKVRKMVCDDLRMSIVSLQGAIVCVGSGTKSRYLLVFNRFSTFDHSNSRTSRISLPNGPCALARQLFSTSLLRGEQLRLPSPRTCQPRFECN</sequence>
<protein>
    <submittedName>
        <fullName evidence="1">Hypothetical_protein</fullName>
    </submittedName>
</protein>
<comment type="caution">
    <text evidence="1">The sequence shown here is derived from an EMBL/GenBank/DDBJ whole genome shotgun (WGS) entry which is preliminary data.</text>
</comment>